<keyword evidence="5" id="KW-1185">Reference proteome</keyword>
<evidence type="ECO:0000313" key="4">
    <source>
        <dbReference type="EMBL" id="QMW02791.1"/>
    </source>
</evidence>
<dbReference type="InterPro" id="IPR036291">
    <property type="entry name" value="NAD(P)-bd_dom_sf"/>
</dbReference>
<protein>
    <submittedName>
        <fullName evidence="4">SDR family oxidoreductase</fullName>
    </submittedName>
</protein>
<proteinExistence type="inferred from homology"/>
<evidence type="ECO:0000256" key="1">
    <source>
        <dbReference type="ARBA" id="ARBA00006484"/>
    </source>
</evidence>
<name>A0A7G5GV99_9BACT</name>
<dbReference type="AlphaFoldDB" id="A0A7G5GV99"/>
<reference evidence="4 5" key="1">
    <citation type="submission" date="2020-07" db="EMBL/GenBank/DDBJ databases">
        <title>Spirosoma foliorum sp. nov., isolated from the leaves on the Nejang mountain Korea, Republic of.</title>
        <authorList>
            <person name="Ho H."/>
            <person name="Lee Y.-J."/>
            <person name="Nurcahyanto D.-A."/>
            <person name="Kim S.-G."/>
        </authorList>
    </citation>
    <scope>NUCLEOTIDE SEQUENCE [LARGE SCALE GENOMIC DNA]</scope>
    <source>
        <strain evidence="4 5">PL0136</strain>
    </source>
</reference>
<gene>
    <name evidence="4" type="ORF">H3H32_33670</name>
</gene>
<dbReference type="PANTHER" id="PTHR43976:SF16">
    <property type="entry name" value="SHORT-CHAIN DEHYDROGENASE_REDUCTASE FAMILY PROTEIN"/>
    <property type="match status" value="1"/>
</dbReference>
<dbReference type="Gene3D" id="3.40.50.720">
    <property type="entry name" value="NAD(P)-binding Rossmann-like Domain"/>
    <property type="match status" value="1"/>
</dbReference>
<sequence length="266" mass="29334">MSKTIFITGASSGLGKATATLFQQKGWHVIATMRKPEQAVELSQLDNVTILPLDVTDTEQIKKTVSKAIATGNIDVVFNNAGYGLSGPLEATSEEQLTRQINTNLLGVIRVTQAFIPYFREKGSGLFITTTSVGGLVGFPFSSLYHATKWGLEGWSESMAYELKSINVGIKVIEPGAIQTDFIGRSYDKAYHPAYDELFNRFFSNVDQVTFAPAETIAEVVYEAATDGKDQLRYLIGEEARALYNQRLQLGDEGFRRFMESAFLGN</sequence>
<dbReference type="InterPro" id="IPR002347">
    <property type="entry name" value="SDR_fam"/>
</dbReference>
<dbReference type="KEGG" id="sfol:H3H32_33670"/>
<dbReference type="PRINTS" id="PR00081">
    <property type="entry name" value="GDHRDH"/>
</dbReference>
<keyword evidence="2" id="KW-0560">Oxidoreductase</keyword>
<dbReference type="Pfam" id="PF00106">
    <property type="entry name" value="adh_short"/>
    <property type="match status" value="1"/>
</dbReference>
<comment type="similarity">
    <text evidence="1 3">Belongs to the short-chain dehydrogenases/reductases (SDR) family.</text>
</comment>
<organism evidence="4 5">
    <name type="scientific">Spirosoma foliorum</name>
    <dbReference type="NCBI Taxonomy" id="2710596"/>
    <lineage>
        <taxon>Bacteria</taxon>
        <taxon>Pseudomonadati</taxon>
        <taxon>Bacteroidota</taxon>
        <taxon>Cytophagia</taxon>
        <taxon>Cytophagales</taxon>
        <taxon>Cytophagaceae</taxon>
        <taxon>Spirosoma</taxon>
    </lineage>
</organism>
<evidence type="ECO:0000256" key="3">
    <source>
        <dbReference type="RuleBase" id="RU000363"/>
    </source>
</evidence>
<dbReference type="EMBL" id="CP059732">
    <property type="protein sequence ID" value="QMW02791.1"/>
    <property type="molecule type" value="Genomic_DNA"/>
</dbReference>
<dbReference type="Proteomes" id="UP000515369">
    <property type="component" value="Chromosome"/>
</dbReference>
<dbReference type="InterPro" id="IPR051911">
    <property type="entry name" value="SDR_oxidoreductase"/>
</dbReference>
<dbReference type="GO" id="GO:0016491">
    <property type="term" value="F:oxidoreductase activity"/>
    <property type="evidence" value="ECO:0007669"/>
    <property type="project" value="UniProtKB-KW"/>
</dbReference>
<accession>A0A7G5GV99</accession>
<evidence type="ECO:0000256" key="2">
    <source>
        <dbReference type="ARBA" id="ARBA00023002"/>
    </source>
</evidence>
<evidence type="ECO:0000313" key="5">
    <source>
        <dbReference type="Proteomes" id="UP000515369"/>
    </source>
</evidence>
<dbReference type="SUPFAM" id="SSF51735">
    <property type="entry name" value="NAD(P)-binding Rossmann-fold domains"/>
    <property type="match status" value="1"/>
</dbReference>
<dbReference type="RefSeq" id="WP_182460085.1">
    <property type="nucleotide sequence ID" value="NZ_CP059732.1"/>
</dbReference>
<dbReference type="PRINTS" id="PR00080">
    <property type="entry name" value="SDRFAMILY"/>
</dbReference>
<dbReference type="CDD" id="cd05374">
    <property type="entry name" value="17beta-HSD-like_SDR_c"/>
    <property type="match status" value="1"/>
</dbReference>
<dbReference type="PANTHER" id="PTHR43976">
    <property type="entry name" value="SHORT CHAIN DEHYDROGENASE"/>
    <property type="match status" value="1"/>
</dbReference>